<feature type="compositionally biased region" description="Basic and acidic residues" evidence="1">
    <location>
        <begin position="104"/>
        <end position="118"/>
    </location>
</feature>
<dbReference type="AlphaFoldDB" id="A0A699TG73"/>
<feature type="region of interest" description="Disordered" evidence="1">
    <location>
        <begin position="1"/>
        <end position="32"/>
    </location>
</feature>
<reference evidence="2" key="1">
    <citation type="journal article" date="2019" name="Sci. Rep.">
        <title>Draft genome of Tanacetum cinerariifolium, the natural source of mosquito coil.</title>
        <authorList>
            <person name="Yamashiro T."/>
            <person name="Shiraishi A."/>
            <person name="Satake H."/>
            <person name="Nakayama K."/>
        </authorList>
    </citation>
    <scope>NUCLEOTIDE SEQUENCE</scope>
</reference>
<feature type="region of interest" description="Disordered" evidence="1">
    <location>
        <begin position="91"/>
        <end position="118"/>
    </location>
</feature>
<protein>
    <submittedName>
        <fullName evidence="2">Uncharacterized protein</fullName>
    </submittedName>
</protein>
<gene>
    <name evidence="2" type="ORF">Tci_881531</name>
</gene>
<sequence length="118" mass="13518">MFRISPDKISREAKKVPNTSSRSKNKDVKVEEHHRNLLLSKKNKHISSACNNSKFDSKNVISKVVCVVCKKCLNSVNHDVCLNTYVNGKKYRGRKHKANVSKNETQKKSQPEIKKPKK</sequence>
<accession>A0A699TG73</accession>
<comment type="caution">
    <text evidence="2">The sequence shown here is derived from an EMBL/GenBank/DDBJ whole genome shotgun (WGS) entry which is preliminary data.</text>
</comment>
<name>A0A699TG73_TANCI</name>
<feature type="non-terminal residue" evidence="2">
    <location>
        <position position="118"/>
    </location>
</feature>
<dbReference type="EMBL" id="BKCJ011246353">
    <property type="protein sequence ID" value="GFD09562.1"/>
    <property type="molecule type" value="Genomic_DNA"/>
</dbReference>
<proteinExistence type="predicted"/>
<evidence type="ECO:0000256" key="1">
    <source>
        <dbReference type="SAM" id="MobiDB-lite"/>
    </source>
</evidence>
<feature type="compositionally biased region" description="Basic and acidic residues" evidence="1">
    <location>
        <begin position="1"/>
        <end position="15"/>
    </location>
</feature>
<evidence type="ECO:0000313" key="2">
    <source>
        <dbReference type="EMBL" id="GFD09562.1"/>
    </source>
</evidence>
<organism evidence="2">
    <name type="scientific">Tanacetum cinerariifolium</name>
    <name type="common">Dalmatian daisy</name>
    <name type="synonym">Chrysanthemum cinerariifolium</name>
    <dbReference type="NCBI Taxonomy" id="118510"/>
    <lineage>
        <taxon>Eukaryota</taxon>
        <taxon>Viridiplantae</taxon>
        <taxon>Streptophyta</taxon>
        <taxon>Embryophyta</taxon>
        <taxon>Tracheophyta</taxon>
        <taxon>Spermatophyta</taxon>
        <taxon>Magnoliopsida</taxon>
        <taxon>eudicotyledons</taxon>
        <taxon>Gunneridae</taxon>
        <taxon>Pentapetalae</taxon>
        <taxon>asterids</taxon>
        <taxon>campanulids</taxon>
        <taxon>Asterales</taxon>
        <taxon>Asteraceae</taxon>
        <taxon>Asteroideae</taxon>
        <taxon>Anthemideae</taxon>
        <taxon>Anthemidinae</taxon>
        <taxon>Tanacetum</taxon>
    </lineage>
</organism>